<dbReference type="InterPro" id="IPR007801">
    <property type="entry name" value="MbnB/TglH/ChrH"/>
</dbReference>
<dbReference type="PANTHER" id="PTHR42194:SF1">
    <property type="entry name" value="UPF0276 PROTEIN HI_1600"/>
    <property type="match status" value="1"/>
</dbReference>
<dbReference type="SUPFAM" id="SSF51658">
    <property type="entry name" value="Xylose isomerase-like"/>
    <property type="match status" value="1"/>
</dbReference>
<evidence type="ECO:0000313" key="2">
    <source>
        <dbReference type="Proteomes" id="UP000653797"/>
    </source>
</evidence>
<sequence>MTPSAYQQQIRELPNPGLGLGLRSKHFNHILEQSPAVDWFEVISENFMDSGGRPRYVLRQIAERYPVVMHGVSLSIGSTDPINYDYLRKLKQLAAEVNPLWVSDHLCWTGINGLNTHDLLPVLLTEESLMHICKRIDQVQDFLGRPVVFENPSTYLTFCQSTIPEWDFLRYMAEETGCGLLLDVNNVYVSSFNNDFDPIHYVRQLPHERIVQMHIAGHQHCGKYIIDTHDRKVVDDVWELFALAWQLTGGVATLLEWDANIPDFDAYHAELLKARDFMQEFAQGQKLKNQQGNSLSTISNPVSFLTTNLSYEING</sequence>
<dbReference type="Pfam" id="PF05114">
    <property type="entry name" value="MbnB_TglH_ChrH"/>
    <property type="match status" value="1"/>
</dbReference>
<reference evidence="1" key="1">
    <citation type="submission" date="2020-09" db="EMBL/GenBank/DDBJ databases">
        <authorList>
            <person name="Kim M.K."/>
        </authorList>
    </citation>
    <scope>NUCLEOTIDE SEQUENCE</scope>
    <source>
        <strain evidence="1">BT704</strain>
    </source>
</reference>
<gene>
    <name evidence="1" type="ORF">IC230_24875</name>
</gene>
<dbReference type="PANTHER" id="PTHR42194">
    <property type="entry name" value="UPF0276 PROTEIN HI_1600"/>
    <property type="match status" value="1"/>
</dbReference>
<dbReference type="EMBL" id="JACXAA010000011">
    <property type="protein sequence ID" value="MBD2756155.1"/>
    <property type="molecule type" value="Genomic_DNA"/>
</dbReference>
<protein>
    <submittedName>
        <fullName evidence="1">DUF692 domain-containing protein</fullName>
    </submittedName>
</protein>
<dbReference type="InterPro" id="IPR036237">
    <property type="entry name" value="Xyl_isomerase-like_sf"/>
</dbReference>
<dbReference type="Gene3D" id="3.20.20.150">
    <property type="entry name" value="Divalent-metal-dependent TIM barrel enzymes"/>
    <property type="match status" value="1"/>
</dbReference>
<dbReference type="AlphaFoldDB" id="A0A927B5Q3"/>
<name>A0A927B5Q3_9BACT</name>
<dbReference type="RefSeq" id="WP_191041780.1">
    <property type="nucleotide sequence ID" value="NZ_JACXAA010000011.1"/>
</dbReference>
<accession>A0A927B5Q3</accession>
<dbReference type="NCBIfam" id="NF003818">
    <property type="entry name" value="PRK05409.1"/>
    <property type="match status" value="1"/>
</dbReference>
<comment type="caution">
    <text evidence="1">The sequence shown here is derived from an EMBL/GenBank/DDBJ whole genome shotgun (WGS) entry which is preliminary data.</text>
</comment>
<dbReference type="Proteomes" id="UP000653797">
    <property type="component" value="Unassembled WGS sequence"/>
</dbReference>
<organism evidence="1 2">
    <name type="scientific">Spirosoma validum</name>
    <dbReference type="NCBI Taxonomy" id="2771355"/>
    <lineage>
        <taxon>Bacteria</taxon>
        <taxon>Pseudomonadati</taxon>
        <taxon>Bacteroidota</taxon>
        <taxon>Cytophagia</taxon>
        <taxon>Cytophagales</taxon>
        <taxon>Cytophagaceae</taxon>
        <taxon>Spirosoma</taxon>
    </lineage>
</organism>
<proteinExistence type="predicted"/>
<evidence type="ECO:0000313" key="1">
    <source>
        <dbReference type="EMBL" id="MBD2756155.1"/>
    </source>
</evidence>
<keyword evidence="2" id="KW-1185">Reference proteome</keyword>